<proteinExistence type="inferred from homology"/>
<comment type="cofactor">
    <cofactor evidence="13">
        <name>Mg(2+)</name>
        <dbReference type="ChEBI" id="CHEBI:18420"/>
    </cofactor>
</comment>
<evidence type="ECO:0000313" key="16">
    <source>
        <dbReference type="EMBL" id="AIU73352.1"/>
    </source>
</evidence>
<evidence type="ECO:0000256" key="2">
    <source>
        <dbReference type="ARBA" id="ARBA00004993"/>
    </source>
</evidence>
<dbReference type="eggNOG" id="COG2977">
    <property type="taxonomic scope" value="Bacteria"/>
</dbReference>
<evidence type="ECO:0000256" key="9">
    <source>
        <dbReference type="ARBA" id="ARBA00031996"/>
    </source>
</evidence>
<dbReference type="SUPFAM" id="SSF56214">
    <property type="entry name" value="4'-phosphopantetheinyl transferase"/>
    <property type="match status" value="1"/>
</dbReference>
<feature type="binding site" evidence="13">
    <location>
        <position position="130"/>
    </location>
    <ligand>
        <name>Mg(2+)</name>
        <dbReference type="ChEBI" id="CHEBI:18420"/>
    </ligand>
</feature>
<protein>
    <recommendedName>
        <fullName evidence="5">Enterobactin synthase component D</fullName>
    </recommendedName>
    <alternativeName>
        <fullName evidence="8">4'-phosphopantetheinyl transferase EntD</fullName>
    </alternativeName>
    <alternativeName>
        <fullName evidence="9">Enterochelin synthase D</fullName>
    </alternativeName>
</protein>
<feature type="binding site" evidence="12">
    <location>
        <begin position="106"/>
        <end position="107"/>
    </location>
    <ligand>
        <name>CoA</name>
        <dbReference type="ChEBI" id="CHEBI:57287"/>
    </ligand>
</feature>
<dbReference type="PATRIC" id="fig|1453496.5.peg.2802"/>
<dbReference type="InterPro" id="IPR003542">
    <property type="entry name" value="Enbac_synth_compD-like"/>
</dbReference>
<feature type="binding site" evidence="12">
    <location>
        <position position="63"/>
    </location>
    <ligand>
        <name>CoA</name>
        <dbReference type="ChEBI" id="CHEBI:57287"/>
    </ligand>
</feature>
<sequence>MFTLSKIHSIHPFLSRIDTGVVTFAPEIKYCQIMYDSHFYQDALFNQFAIPFPEFLNKAPIKRRAEYVAARYAAKLLLEDEGCYDNVGSNLSRAPIWPTGFCGSISHSGNFAIASISPRTTTLTLGIDIEMLGSKSIVRAADIFCTPVEQMLLSSCHIAYETALLIAFSAKESLFKALFPKVNHSFGFNASRIRQLDISACRITLELIQTLTPTQTNGRLFYGYFSLQDNKVITLITQNTI</sequence>
<gene>
    <name evidence="16" type="ORF">AT03_13755</name>
</gene>
<comment type="catalytic activity">
    <reaction evidence="10">
        <text>apo-[aryl-carrier protein] + CoA = holo-[aryl-carrier protein] + adenosine 3',5'-bisphosphate + H(+)</text>
        <dbReference type="Rhea" id="RHEA:48404"/>
        <dbReference type="Rhea" id="RHEA-COMP:15903"/>
        <dbReference type="Rhea" id="RHEA-COMP:17557"/>
        <dbReference type="ChEBI" id="CHEBI:15378"/>
        <dbReference type="ChEBI" id="CHEBI:29999"/>
        <dbReference type="ChEBI" id="CHEBI:57287"/>
        <dbReference type="ChEBI" id="CHEBI:58343"/>
        <dbReference type="ChEBI" id="CHEBI:64479"/>
    </reaction>
</comment>
<dbReference type="InterPro" id="IPR041354">
    <property type="entry name" value="4PPT_N"/>
</dbReference>
<dbReference type="InterPro" id="IPR037143">
    <property type="entry name" value="4-PPantetheinyl_Trfase_dom_sf"/>
</dbReference>
<evidence type="ECO:0000259" key="15">
    <source>
        <dbReference type="Pfam" id="PF17837"/>
    </source>
</evidence>
<dbReference type="Pfam" id="PF01648">
    <property type="entry name" value="ACPS"/>
    <property type="match status" value="1"/>
</dbReference>
<dbReference type="UniPathway" id="UPA00017"/>
<dbReference type="PANTHER" id="PTHR38096">
    <property type="entry name" value="ENTEROBACTIN SYNTHASE COMPONENT D"/>
    <property type="match status" value="1"/>
</dbReference>
<feature type="binding site" evidence="12">
    <location>
        <position position="128"/>
    </location>
    <ligand>
        <name>CoA</name>
        <dbReference type="ChEBI" id="CHEBI:57287"/>
    </ligand>
</feature>
<feature type="domain" description="4'-phosphopantetheinyl transferase" evidence="14">
    <location>
        <begin position="125"/>
        <end position="210"/>
    </location>
</feature>
<feature type="binding site" evidence="12">
    <location>
        <position position="176"/>
    </location>
    <ligand>
        <name>CoA</name>
        <dbReference type="ChEBI" id="CHEBI:57287"/>
    </ligand>
</feature>
<dbReference type="EMBL" id="CP009706">
    <property type="protein sequence ID" value="AIU73352.1"/>
    <property type="molecule type" value="Genomic_DNA"/>
</dbReference>
<feature type="binding site" evidence="13">
    <location>
        <position position="128"/>
    </location>
    <ligand>
        <name>Mg(2+)</name>
        <dbReference type="ChEBI" id="CHEBI:18420"/>
    </ligand>
</feature>
<comment type="function">
    <text evidence="1">Involved in the biosynthesis of the siderophore enterobactin (enterochelin), which is a macrocyclic trimeric lactone of N-(2,3-dihydroxybenzoyl)-serine. The serine trilactone serves as a scaffolding for the three catechol functionalities that provide hexadentate coordination for the tightly ligated iron(2+) atoms. Plays an essential role in the assembly of the enterobactin by catalyzing the transfer of the 4'-phosphopantetheine (Ppant) moiety from coenzyme A to the apo-domains of both EntB (ArCP domain) and EntF (PCP domain) to yield their holo-forms which make them competent for the activation of 2,3-dihydroxybenzoate (DHB) and L-serine, respectively.</text>
</comment>
<evidence type="ECO:0000259" key="14">
    <source>
        <dbReference type="Pfam" id="PF01648"/>
    </source>
</evidence>
<feature type="binding site" evidence="12">
    <location>
        <position position="71"/>
    </location>
    <ligand>
        <name>CoA</name>
        <dbReference type="ChEBI" id="CHEBI:57287"/>
    </ligand>
</feature>
<comment type="pathway">
    <text evidence="2">Siderophore biosynthesis; enterobactin biosynthesis.</text>
</comment>
<evidence type="ECO:0000256" key="7">
    <source>
        <dbReference type="ARBA" id="ARBA00023191"/>
    </source>
</evidence>
<dbReference type="GO" id="GO:0005886">
    <property type="term" value="C:plasma membrane"/>
    <property type="evidence" value="ECO:0007669"/>
    <property type="project" value="TreeGrafter"/>
</dbReference>
<dbReference type="Pfam" id="PF17837">
    <property type="entry name" value="4PPT_N"/>
    <property type="match status" value="1"/>
</dbReference>
<evidence type="ECO:0000256" key="3">
    <source>
        <dbReference type="ARBA" id="ARBA00008342"/>
    </source>
</evidence>
<comment type="subunit">
    <text evidence="4">EntB, EntD, EntE, and EntF form a multienzyme complex called enterobactin synthase.</text>
</comment>
<evidence type="ECO:0000256" key="5">
    <source>
        <dbReference type="ARBA" id="ARBA00019087"/>
    </source>
</evidence>
<feature type="binding site" evidence="13">
    <location>
        <position position="129"/>
    </location>
    <ligand>
        <name>Mg(2+)</name>
        <dbReference type="ChEBI" id="CHEBI:18420"/>
    </ligand>
</feature>
<dbReference type="OrthoDB" id="8210607at2"/>
<organism evidence="16 17">
    <name type="scientific">Hafnia alvei FB1</name>
    <dbReference type="NCBI Taxonomy" id="1453496"/>
    <lineage>
        <taxon>Bacteria</taxon>
        <taxon>Pseudomonadati</taxon>
        <taxon>Pseudomonadota</taxon>
        <taxon>Gammaproteobacteria</taxon>
        <taxon>Enterobacterales</taxon>
        <taxon>Hafniaceae</taxon>
        <taxon>Hafnia</taxon>
    </lineage>
</organism>
<dbReference type="RefSeq" id="WP_025802342.1">
    <property type="nucleotide sequence ID" value="NZ_CP009706.1"/>
</dbReference>
<dbReference type="Proteomes" id="UP000029986">
    <property type="component" value="Chromosome"/>
</dbReference>
<dbReference type="PANTHER" id="PTHR38096:SF1">
    <property type="entry name" value="ENTEROBACTIN SYNTHASE COMPONENT D"/>
    <property type="match status" value="1"/>
</dbReference>
<accession>A0A097R3N9</accession>
<dbReference type="GO" id="GO:0008897">
    <property type="term" value="F:holo-[acyl-carrier-protein] synthase activity"/>
    <property type="evidence" value="ECO:0007669"/>
    <property type="project" value="InterPro"/>
</dbReference>
<dbReference type="GO" id="GO:0009366">
    <property type="term" value="C:enterobactin synthetase complex"/>
    <property type="evidence" value="ECO:0007669"/>
    <property type="project" value="InterPro"/>
</dbReference>
<evidence type="ECO:0000313" key="17">
    <source>
        <dbReference type="Proteomes" id="UP000029986"/>
    </source>
</evidence>
<evidence type="ECO:0000256" key="4">
    <source>
        <dbReference type="ARBA" id="ARBA00011503"/>
    </source>
</evidence>
<dbReference type="GO" id="GO:0000287">
    <property type="term" value="F:magnesium ion binding"/>
    <property type="evidence" value="ECO:0007669"/>
    <property type="project" value="InterPro"/>
</dbReference>
<keyword evidence="13" id="KW-0479">Metal-binding</keyword>
<evidence type="ECO:0000256" key="8">
    <source>
        <dbReference type="ARBA" id="ARBA00029894"/>
    </source>
</evidence>
<evidence type="ECO:0000256" key="1">
    <source>
        <dbReference type="ARBA" id="ARBA00003937"/>
    </source>
</evidence>
<keyword evidence="7" id="KW-0259">Enterobactin biosynthesis</keyword>
<name>A0A097R3N9_HAFAL</name>
<dbReference type="AlphaFoldDB" id="A0A097R3N9"/>
<comment type="similarity">
    <text evidence="3">Belongs to the P-Pant transferase superfamily. EntD family.</text>
</comment>
<keyword evidence="17" id="KW-1185">Reference proteome</keyword>
<evidence type="ECO:0000256" key="11">
    <source>
        <dbReference type="ARBA" id="ARBA00049191"/>
    </source>
</evidence>
<keyword evidence="6 16" id="KW-0808">Transferase</keyword>
<evidence type="ECO:0000256" key="13">
    <source>
        <dbReference type="PIRSR" id="PIRSR603542-2"/>
    </source>
</evidence>
<comment type="catalytic activity">
    <reaction evidence="11">
        <text>apo-[peptidyl-carrier protein] + CoA = holo-[peptidyl-carrier protein] + adenosine 3',5'-bisphosphate + H(+)</text>
        <dbReference type="Rhea" id="RHEA:46228"/>
        <dbReference type="Rhea" id="RHEA-COMP:11479"/>
        <dbReference type="Rhea" id="RHEA-COMP:11480"/>
        <dbReference type="ChEBI" id="CHEBI:15378"/>
        <dbReference type="ChEBI" id="CHEBI:29999"/>
        <dbReference type="ChEBI" id="CHEBI:57287"/>
        <dbReference type="ChEBI" id="CHEBI:58343"/>
        <dbReference type="ChEBI" id="CHEBI:64479"/>
    </reaction>
</comment>
<dbReference type="KEGG" id="hav:AT03_13755"/>
<evidence type="ECO:0000256" key="10">
    <source>
        <dbReference type="ARBA" id="ARBA00049176"/>
    </source>
</evidence>
<evidence type="ECO:0000256" key="12">
    <source>
        <dbReference type="PIRSR" id="PIRSR603542-1"/>
    </source>
</evidence>
<reference evidence="16 17" key="1">
    <citation type="journal article" date="2014" name="Gut Pathog.">
        <title>Gene clusters of Hafnia alvei strain FB1 important in survival and pathogenesis: a draft genome perspective.</title>
        <authorList>
            <person name="Tan J.Y."/>
            <person name="Yin W.F."/>
            <person name="Chan K.G."/>
        </authorList>
    </citation>
    <scope>NUCLEOTIDE SEQUENCE [LARGE SCALE GENOMIC DNA]</scope>
    <source>
        <strain evidence="16 17">FB1</strain>
    </source>
</reference>
<dbReference type="HOGENOM" id="CLU_075076_1_0_6"/>
<evidence type="ECO:0000256" key="6">
    <source>
        <dbReference type="ARBA" id="ARBA00022679"/>
    </source>
</evidence>
<dbReference type="GO" id="GO:0009239">
    <property type="term" value="P:enterobactin biosynthetic process"/>
    <property type="evidence" value="ECO:0007669"/>
    <property type="project" value="UniProtKB-UniPathway"/>
</dbReference>
<keyword evidence="13" id="KW-0460">Magnesium</keyword>
<dbReference type="PRINTS" id="PR01399">
    <property type="entry name" value="ENTSNTHTASED"/>
</dbReference>
<feature type="domain" description="4'-phosphopantetheinyl transferase N-terminal" evidence="15">
    <location>
        <begin position="55"/>
        <end position="116"/>
    </location>
</feature>
<feature type="binding site" evidence="12">
    <location>
        <position position="172"/>
    </location>
    <ligand>
        <name>CoA</name>
        <dbReference type="ChEBI" id="CHEBI:57287"/>
    </ligand>
</feature>
<dbReference type="InterPro" id="IPR008278">
    <property type="entry name" value="4-PPantetheinyl_Trfase_dom"/>
</dbReference>